<evidence type="ECO:0008006" key="3">
    <source>
        <dbReference type="Google" id="ProtNLM"/>
    </source>
</evidence>
<dbReference type="RefSeq" id="WP_369752282.1">
    <property type="nucleotide sequence ID" value="NZ_CP165625.1"/>
</dbReference>
<evidence type="ECO:0000256" key="1">
    <source>
        <dbReference type="SAM" id="SignalP"/>
    </source>
</evidence>
<feature type="signal peptide" evidence="1">
    <location>
        <begin position="1"/>
        <end position="20"/>
    </location>
</feature>
<organism evidence="2">
    <name type="scientific">Flavobacterium sp. WC2409</name>
    <dbReference type="NCBI Taxonomy" id="3234139"/>
    <lineage>
        <taxon>Bacteria</taxon>
        <taxon>Pseudomonadati</taxon>
        <taxon>Bacteroidota</taxon>
        <taxon>Flavobacteriia</taxon>
        <taxon>Flavobacteriales</taxon>
        <taxon>Flavobacteriaceae</taxon>
        <taxon>Flavobacterium</taxon>
    </lineage>
</organism>
<sequence>MKLRFCILFVSILIHSFSFSQNKKTPFTFIVLGDMPYNLPKDNLKFENVIAALNKRNQAFNVFVGDFKSSKTPCSDTAFQKILGYFNSFKKPLIYTPGDNEWTDCGKPQAGSYTTNERLSAIRVQFFRDTLHSLGKSTMELSSESSNVAYAKYVENKMWKYNGISFATIHLVGSNNNFNTDNLNSNEEFYERSNANIFWLNTVFEQAKKDNSLGIVIFEHADMITPDKGKEGFVTFLKELQKRVETYKKPVLLVNGDSHEYKVDKPLYENVELKKTVLNFTRLQVFGEADMHAVEVTVNPKNPALFEINQIWIPEINKF</sequence>
<dbReference type="InterPro" id="IPR029052">
    <property type="entry name" value="Metallo-depent_PP-like"/>
</dbReference>
<feature type="chain" id="PRO_5044251989" description="Calcineurin-like phosphoesterase domain-containing protein" evidence="1">
    <location>
        <begin position="21"/>
        <end position="319"/>
    </location>
</feature>
<keyword evidence="1" id="KW-0732">Signal</keyword>
<name>A0AB39VZ50_9FLAO</name>
<gene>
    <name evidence="2" type="ORF">AB3G34_09495</name>
</gene>
<evidence type="ECO:0000313" key="2">
    <source>
        <dbReference type="EMBL" id="XDU94129.1"/>
    </source>
</evidence>
<dbReference type="SUPFAM" id="SSF56300">
    <property type="entry name" value="Metallo-dependent phosphatases"/>
    <property type="match status" value="1"/>
</dbReference>
<protein>
    <recommendedName>
        <fullName evidence="3">Calcineurin-like phosphoesterase domain-containing protein</fullName>
    </recommendedName>
</protein>
<accession>A0AB39VZ50</accession>
<proteinExistence type="predicted"/>
<dbReference type="EMBL" id="CP165625">
    <property type="protein sequence ID" value="XDU94129.1"/>
    <property type="molecule type" value="Genomic_DNA"/>
</dbReference>
<dbReference type="AlphaFoldDB" id="A0AB39VZ50"/>
<reference evidence="2" key="1">
    <citation type="submission" date="2024-07" db="EMBL/GenBank/DDBJ databases">
        <authorList>
            <person name="Biller S.J."/>
        </authorList>
    </citation>
    <scope>NUCLEOTIDE SEQUENCE</scope>
    <source>
        <strain evidence="2">WC2409</strain>
    </source>
</reference>
<dbReference type="Gene3D" id="3.60.21.10">
    <property type="match status" value="1"/>
</dbReference>